<evidence type="ECO:0000256" key="2">
    <source>
        <dbReference type="ARBA" id="ARBA00023242"/>
    </source>
</evidence>
<evidence type="ECO:0000313" key="5">
    <source>
        <dbReference type="EMBL" id="KAL1840345.1"/>
    </source>
</evidence>
<keyword evidence="1 3" id="KW-0238">DNA-binding</keyword>
<dbReference type="Pfam" id="PF00505">
    <property type="entry name" value="HMG_box"/>
    <property type="match status" value="1"/>
</dbReference>
<reference evidence="5 6" key="1">
    <citation type="journal article" date="2024" name="Commun. Biol.">
        <title>Comparative genomic analysis of thermophilic fungi reveals convergent evolutionary adaptations and gene losses.</title>
        <authorList>
            <person name="Steindorff A.S."/>
            <person name="Aguilar-Pontes M.V."/>
            <person name="Robinson A.J."/>
            <person name="Andreopoulos B."/>
            <person name="LaButti K."/>
            <person name="Kuo A."/>
            <person name="Mondo S."/>
            <person name="Riley R."/>
            <person name="Otillar R."/>
            <person name="Haridas S."/>
            <person name="Lipzen A."/>
            <person name="Grimwood J."/>
            <person name="Schmutz J."/>
            <person name="Clum A."/>
            <person name="Reid I.D."/>
            <person name="Moisan M.C."/>
            <person name="Butler G."/>
            <person name="Nguyen T.T.M."/>
            <person name="Dewar K."/>
            <person name="Conant G."/>
            <person name="Drula E."/>
            <person name="Henrissat B."/>
            <person name="Hansel C."/>
            <person name="Singer S."/>
            <person name="Hutchinson M.I."/>
            <person name="de Vries R.P."/>
            <person name="Natvig D.O."/>
            <person name="Powell A.J."/>
            <person name="Tsang A."/>
            <person name="Grigoriev I.V."/>
        </authorList>
    </citation>
    <scope>NUCLEOTIDE SEQUENCE [LARGE SCALE GENOMIC DNA]</scope>
    <source>
        <strain evidence="5 6">CBS 620.91</strain>
    </source>
</reference>
<dbReference type="InterPro" id="IPR051356">
    <property type="entry name" value="SOX/SOX-like_TF"/>
</dbReference>
<gene>
    <name evidence="5" type="ORF">VTJ49DRAFT_559</name>
</gene>
<sequence length="231" mass="26043">MASPESTVAAHGAMDLKSIDIGTNPAPLSFIFSGREMIIQCVANTDDDSSAAEALSTGLEKFKMFNDGQETAIIRYHESKRYYVMSVSYMNTLNKNDFDVVKTTASDKPNVEEPVTMPPVRQNRVSKVHIRRPRNQFIIYRQWMSRKIHATSPGLTAGAISKIVAKMWQAEKPETKHHFKCLADVEEALHREKYPGYRYVAGVRDPQLPASKRNLAHDPMTIAERLIEAGY</sequence>
<evidence type="ECO:0000256" key="3">
    <source>
        <dbReference type="PROSITE-ProRule" id="PRU00267"/>
    </source>
</evidence>
<feature type="DNA-binding region" description="HMG box" evidence="3">
    <location>
        <begin position="130"/>
        <end position="198"/>
    </location>
</feature>
<dbReference type="SMART" id="SM00398">
    <property type="entry name" value="HMG"/>
    <property type="match status" value="1"/>
</dbReference>
<dbReference type="PANTHER" id="PTHR45789">
    <property type="entry name" value="FI18025P1"/>
    <property type="match status" value="1"/>
</dbReference>
<keyword evidence="2 3" id="KW-0539">Nucleus</keyword>
<dbReference type="CDD" id="cd01389">
    <property type="entry name" value="HMG-box_ROX1-like"/>
    <property type="match status" value="1"/>
</dbReference>
<dbReference type="SUPFAM" id="SSF47095">
    <property type="entry name" value="HMG-box"/>
    <property type="match status" value="1"/>
</dbReference>
<dbReference type="InterPro" id="IPR009071">
    <property type="entry name" value="HMG_box_dom"/>
</dbReference>
<evidence type="ECO:0000259" key="4">
    <source>
        <dbReference type="PROSITE" id="PS50118"/>
    </source>
</evidence>
<evidence type="ECO:0000313" key="6">
    <source>
        <dbReference type="Proteomes" id="UP001583172"/>
    </source>
</evidence>
<evidence type="ECO:0000256" key="1">
    <source>
        <dbReference type="ARBA" id="ARBA00023125"/>
    </source>
</evidence>
<dbReference type="InterPro" id="IPR036910">
    <property type="entry name" value="HMG_box_dom_sf"/>
</dbReference>
<keyword evidence="6" id="KW-1185">Reference proteome</keyword>
<accession>A0ABR3VEQ7</accession>
<organism evidence="5 6">
    <name type="scientific">Humicola insolens</name>
    <name type="common">Soft-rot fungus</name>
    <dbReference type="NCBI Taxonomy" id="85995"/>
    <lineage>
        <taxon>Eukaryota</taxon>
        <taxon>Fungi</taxon>
        <taxon>Dikarya</taxon>
        <taxon>Ascomycota</taxon>
        <taxon>Pezizomycotina</taxon>
        <taxon>Sordariomycetes</taxon>
        <taxon>Sordariomycetidae</taxon>
        <taxon>Sordariales</taxon>
        <taxon>Chaetomiaceae</taxon>
        <taxon>Mycothermus</taxon>
    </lineage>
</organism>
<dbReference type="Proteomes" id="UP001583172">
    <property type="component" value="Unassembled WGS sequence"/>
</dbReference>
<protein>
    <recommendedName>
        <fullName evidence="4">HMG box domain-containing protein</fullName>
    </recommendedName>
</protein>
<dbReference type="EMBL" id="JAZGSY010000117">
    <property type="protein sequence ID" value="KAL1840345.1"/>
    <property type="molecule type" value="Genomic_DNA"/>
</dbReference>
<name>A0ABR3VEQ7_HUMIN</name>
<comment type="caution">
    <text evidence="5">The sequence shown here is derived from an EMBL/GenBank/DDBJ whole genome shotgun (WGS) entry which is preliminary data.</text>
</comment>
<dbReference type="Gene3D" id="1.10.30.10">
    <property type="entry name" value="High mobility group box domain"/>
    <property type="match status" value="1"/>
</dbReference>
<dbReference type="PANTHER" id="PTHR45789:SF2">
    <property type="entry name" value="FI18025P1"/>
    <property type="match status" value="1"/>
</dbReference>
<feature type="domain" description="HMG box" evidence="4">
    <location>
        <begin position="130"/>
        <end position="198"/>
    </location>
</feature>
<dbReference type="PROSITE" id="PS50118">
    <property type="entry name" value="HMG_BOX_2"/>
    <property type="match status" value="1"/>
</dbReference>
<proteinExistence type="predicted"/>